<evidence type="ECO:0000256" key="7">
    <source>
        <dbReference type="SAM" id="Phobius"/>
    </source>
</evidence>
<dbReference type="Pfam" id="PF12801">
    <property type="entry name" value="Fer4_5"/>
    <property type="match status" value="2"/>
</dbReference>
<keyword evidence="7" id="KW-1133">Transmembrane helix</keyword>
<evidence type="ECO:0000256" key="1">
    <source>
        <dbReference type="ARBA" id="ARBA00022448"/>
    </source>
</evidence>
<evidence type="ECO:0000313" key="10">
    <source>
        <dbReference type="Proteomes" id="UP000033096"/>
    </source>
</evidence>
<organism evidence="9 10">
    <name type="scientific">Methanosarcina vacuolata Z-761</name>
    <dbReference type="NCBI Taxonomy" id="1434123"/>
    <lineage>
        <taxon>Archaea</taxon>
        <taxon>Methanobacteriati</taxon>
        <taxon>Methanobacteriota</taxon>
        <taxon>Stenosarchaea group</taxon>
        <taxon>Methanomicrobia</taxon>
        <taxon>Methanosarcinales</taxon>
        <taxon>Methanosarcinaceae</taxon>
        <taxon>Methanosarcina</taxon>
    </lineage>
</organism>
<reference evidence="9 10" key="1">
    <citation type="submission" date="2014-07" db="EMBL/GenBank/DDBJ databases">
        <title>Methanogenic archaea and the global carbon cycle.</title>
        <authorList>
            <person name="Henriksen J.R."/>
            <person name="Luke J."/>
            <person name="Reinhart S."/>
            <person name="Benedict M.N."/>
            <person name="Youngblut N.D."/>
            <person name="Metcalf M.E."/>
            <person name="Whitaker R.J."/>
            <person name="Metcalf W.W."/>
        </authorList>
    </citation>
    <scope>NUCLEOTIDE SEQUENCE [LARGE SCALE GENOMIC DNA]</scope>
    <source>
        <strain evidence="9 10">Z-761</strain>
    </source>
</reference>
<keyword evidence="6" id="KW-0411">Iron-sulfur</keyword>
<keyword evidence="2" id="KW-0004">4Fe-4S</keyword>
<dbReference type="HOGENOM" id="CLU_100907_1_0_2"/>
<dbReference type="Gene3D" id="3.30.70.20">
    <property type="match status" value="1"/>
</dbReference>
<dbReference type="AlphaFoldDB" id="A0A0E3Q1V5"/>
<dbReference type="PROSITE" id="PS00198">
    <property type="entry name" value="4FE4S_FER_1"/>
    <property type="match status" value="1"/>
</dbReference>
<evidence type="ECO:0000256" key="3">
    <source>
        <dbReference type="ARBA" id="ARBA00022723"/>
    </source>
</evidence>
<dbReference type="Proteomes" id="UP000033096">
    <property type="component" value="Chromosome"/>
</dbReference>
<keyword evidence="5" id="KW-0408">Iron</keyword>
<evidence type="ECO:0000313" key="9">
    <source>
        <dbReference type="EMBL" id="AKB42463.1"/>
    </source>
</evidence>
<accession>A0A0E3Q1V5</accession>
<evidence type="ECO:0000259" key="8">
    <source>
        <dbReference type="PROSITE" id="PS51379"/>
    </source>
</evidence>
<evidence type="ECO:0000256" key="2">
    <source>
        <dbReference type="ARBA" id="ARBA00022485"/>
    </source>
</evidence>
<evidence type="ECO:0000256" key="6">
    <source>
        <dbReference type="ARBA" id="ARBA00023014"/>
    </source>
</evidence>
<feature type="transmembrane region" description="Helical" evidence="7">
    <location>
        <begin position="78"/>
        <end position="97"/>
    </location>
</feature>
<proteinExistence type="predicted"/>
<gene>
    <name evidence="9" type="ORF">MSVAZ_0194</name>
</gene>
<dbReference type="GO" id="GO:0051539">
    <property type="term" value="F:4 iron, 4 sulfur cluster binding"/>
    <property type="evidence" value="ECO:0007669"/>
    <property type="project" value="UniProtKB-KW"/>
</dbReference>
<dbReference type="GO" id="GO:0005886">
    <property type="term" value="C:plasma membrane"/>
    <property type="evidence" value="ECO:0007669"/>
    <property type="project" value="TreeGrafter"/>
</dbReference>
<keyword evidence="7" id="KW-0472">Membrane</keyword>
<dbReference type="GeneID" id="24808547"/>
<dbReference type="RefSeq" id="WP_198146775.1">
    <property type="nucleotide sequence ID" value="NZ_CP009520.1"/>
</dbReference>
<dbReference type="PROSITE" id="PS51379">
    <property type="entry name" value="4FE4S_FER_2"/>
    <property type="match status" value="2"/>
</dbReference>
<sequence>MLKITPYLGIIVLIVSIGGLWYPVLGYFLLLVFAALFLISPFRGRWFCGNLCPRGSFVDFWVSKISRKKKIPPTLRSLSIRLPIFFLLMGFMGYRISNTIGSLNTFEKIGMVFVMMCLVTTAIATLLGSYLSPRTWCSFCPMGTAQRLLGGKKYPLKLEKEKCINCKKCEKVCPMQLKITQDAANPDCIKCGRCVDVCPKDALQF</sequence>
<dbReference type="PATRIC" id="fig|1434123.4.peg.183"/>
<name>A0A0E3Q1V5_9EURY</name>
<dbReference type="EMBL" id="CP009520">
    <property type="protein sequence ID" value="AKB42463.1"/>
    <property type="molecule type" value="Genomic_DNA"/>
</dbReference>
<feature type="transmembrane region" description="Helical" evidence="7">
    <location>
        <begin position="109"/>
        <end position="132"/>
    </location>
</feature>
<keyword evidence="7" id="KW-0812">Transmembrane</keyword>
<feature type="transmembrane region" description="Helical" evidence="7">
    <location>
        <begin position="6"/>
        <end position="39"/>
    </location>
</feature>
<dbReference type="InterPro" id="IPR051684">
    <property type="entry name" value="Electron_Trans/Redox"/>
</dbReference>
<feature type="domain" description="4Fe-4S ferredoxin-type" evidence="8">
    <location>
        <begin position="177"/>
        <end position="205"/>
    </location>
</feature>
<evidence type="ECO:0000256" key="5">
    <source>
        <dbReference type="ARBA" id="ARBA00023004"/>
    </source>
</evidence>
<dbReference type="InterPro" id="IPR017900">
    <property type="entry name" value="4Fe4S_Fe_S_CS"/>
</dbReference>
<evidence type="ECO:0000256" key="4">
    <source>
        <dbReference type="ARBA" id="ARBA00022982"/>
    </source>
</evidence>
<keyword evidence="1" id="KW-0813">Transport</keyword>
<keyword evidence="4" id="KW-0249">Electron transport</keyword>
<feature type="domain" description="4Fe-4S ferredoxin-type" evidence="8">
    <location>
        <begin position="154"/>
        <end position="176"/>
    </location>
</feature>
<protein>
    <submittedName>
        <fullName evidence="9">Iron-sulfur-binding protein</fullName>
    </submittedName>
</protein>
<dbReference type="InterPro" id="IPR017896">
    <property type="entry name" value="4Fe4S_Fe-S-bd"/>
</dbReference>
<dbReference type="SUPFAM" id="SSF54862">
    <property type="entry name" value="4Fe-4S ferredoxins"/>
    <property type="match status" value="1"/>
</dbReference>
<dbReference type="PANTHER" id="PTHR30176:SF3">
    <property type="entry name" value="FERREDOXIN-TYPE PROTEIN NAPH"/>
    <property type="match status" value="1"/>
</dbReference>
<dbReference type="KEGG" id="mvc:MSVAZ_0194"/>
<keyword evidence="3" id="KW-0479">Metal-binding</keyword>
<dbReference type="STRING" id="1434123.MSVAZ_0194"/>
<keyword evidence="10" id="KW-1185">Reference proteome</keyword>
<dbReference type="Pfam" id="PF13187">
    <property type="entry name" value="Fer4_9"/>
    <property type="match status" value="1"/>
</dbReference>
<dbReference type="GO" id="GO:0016491">
    <property type="term" value="F:oxidoreductase activity"/>
    <property type="evidence" value="ECO:0007669"/>
    <property type="project" value="UniProtKB-ARBA"/>
</dbReference>
<dbReference type="PANTHER" id="PTHR30176">
    <property type="entry name" value="FERREDOXIN-TYPE PROTEIN NAPH"/>
    <property type="match status" value="1"/>
</dbReference>
<dbReference type="GO" id="GO:0046872">
    <property type="term" value="F:metal ion binding"/>
    <property type="evidence" value="ECO:0007669"/>
    <property type="project" value="UniProtKB-KW"/>
</dbReference>